<accession>A0ABP5QYE6</accession>
<evidence type="ECO:0000313" key="2">
    <source>
        <dbReference type="Proteomes" id="UP001500929"/>
    </source>
</evidence>
<proteinExistence type="predicted"/>
<keyword evidence="2" id="KW-1185">Reference proteome</keyword>
<name>A0ABP5QYE6_9MICO</name>
<dbReference type="EMBL" id="BAAAQY010000011">
    <property type="protein sequence ID" value="GAA2245167.1"/>
    <property type="molecule type" value="Genomic_DNA"/>
</dbReference>
<protein>
    <submittedName>
        <fullName evidence="1">Uncharacterized protein</fullName>
    </submittedName>
</protein>
<dbReference type="Proteomes" id="UP001500929">
    <property type="component" value="Unassembled WGS sequence"/>
</dbReference>
<gene>
    <name evidence="1" type="ORF">GCM10009851_33030</name>
</gene>
<sequence length="115" mass="13060">MLPTHMSDGPMRGEVFLTIGRRPSWLRGAGVKGSGEFKRLSEMRPHLRVISREVIGSAEVEPVRNVQRVQLRASLAPHGERVDRGPDSYCPFARVERGIDDSAYSRRCVQRRYVL</sequence>
<evidence type="ECO:0000313" key="1">
    <source>
        <dbReference type="EMBL" id="GAA2245167.1"/>
    </source>
</evidence>
<reference evidence="2" key="1">
    <citation type="journal article" date="2019" name="Int. J. Syst. Evol. Microbiol.">
        <title>The Global Catalogue of Microorganisms (GCM) 10K type strain sequencing project: providing services to taxonomists for standard genome sequencing and annotation.</title>
        <authorList>
            <consortium name="The Broad Institute Genomics Platform"/>
            <consortium name="The Broad Institute Genome Sequencing Center for Infectious Disease"/>
            <person name="Wu L."/>
            <person name="Ma J."/>
        </authorList>
    </citation>
    <scope>NUCLEOTIDE SEQUENCE [LARGE SCALE GENOMIC DNA]</scope>
    <source>
        <strain evidence="2">JCM 16117</strain>
    </source>
</reference>
<organism evidence="1 2">
    <name type="scientific">Herbiconiux moechotypicola</name>
    <dbReference type="NCBI Taxonomy" id="637393"/>
    <lineage>
        <taxon>Bacteria</taxon>
        <taxon>Bacillati</taxon>
        <taxon>Actinomycetota</taxon>
        <taxon>Actinomycetes</taxon>
        <taxon>Micrococcales</taxon>
        <taxon>Microbacteriaceae</taxon>
        <taxon>Herbiconiux</taxon>
    </lineage>
</organism>
<comment type="caution">
    <text evidence="1">The sequence shown here is derived from an EMBL/GenBank/DDBJ whole genome shotgun (WGS) entry which is preliminary data.</text>
</comment>